<dbReference type="OrthoDB" id="2243651at2"/>
<evidence type="ECO:0000256" key="1">
    <source>
        <dbReference type="SAM" id="Phobius"/>
    </source>
</evidence>
<keyword evidence="1" id="KW-1133">Transmembrane helix</keyword>
<keyword evidence="1" id="KW-0472">Membrane</keyword>
<gene>
    <name evidence="2" type="ORF">AOC36_10105</name>
</gene>
<name>A0A0X8H1I5_9FIRM</name>
<dbReference type="EMBL" id="CP013213">
    <property type="protein sequence ID" value="AMC94311.1"/>
    <property type="molecule type" value="Genomic_DNA"/>
</dbReference>
<dbReference type="InterPro" id="IPR031360">
    <property type="entry name" value="TrpP"/>
</dbReference>
<feature type="transmembrane region" description="Helical" evidence="1">
    <location>
        <begin position="134"/>
        <end position="155"/>
    </location>
</feature>
<reference evidence="2 3" key="1">
    <citation type="submission" date="2015-10" db="EMBL/GenBank/DDBJ databases">
        <title>Erysipelothrix larvae sp. LV19 isolated from the larval gut of the rhinoceros beetle, Trypoxylus dichotomus.</title>
        <authorList>
            <person name="Lim S."/>
            <person name="Kim B.-C."/>
        </authorList>
    </citation>
    <scope>NUCLEOTIDE SEQUENCE [LARGE SCALE GENOMIC DNA]</scope>
    <source>
        <strain evidence="2 3">LV19</strain>
    </source>
</reference>
<dbReference type="Pfam" id="PF17099">
    <property type="entry name" value="TrpP"/>
    <property type="match status" value="1"/>
</dbReference>
<keyword evidence="3" id="KW-1185">Reference proteome</keyword>
<feature type="transmembrane region" description="Helical" evidence="1">
    <location>
        <begin position="103"/>
        <end position="128"/>
    </location>
</feature>
<dbReference type="RefSeq" id="WP_067633892.1">
    <property type="nucleotide sequence ID" value="NZ_CP013213.1"/>
</dbReference>
<dbReference type="STRING" id="1514105.AOC36_10105"/>
<protein>
    <recommendedName>
        <fullName evidence="4">Tryptophan transporter</fullName>
    </recommendedName>
</protein>
<evidence type="ECO:0000313" key="3">
    <source>
        <dbReference type="Proteomes" id="UP000063781"/>
    </source>
</evidence>
<evidence type="ECO:0000313" key="2">
    <source>
        <dbReference type="EMBL" id="AMC94311.1"/>
    </source>
</evidence>
<evidence type="ECO:0008006" key="4">
    <source>
        <dbReference type="Google" id="ProtNLM"/>
    </source>
</evidence>
<dbReference type="KEGG" id="erl:AOC36_10105"/>
<dbReference type="AlphaFoldDB" id="A0A0X8H1I5"/>
<sequence length="165" mass="17827">MNIKNLVTYAALLSLGVILHAMTPGLLGNMKPDFLLATFFICITIAPSFKDVLIVSIACAFLASLTTSLPGGEIANIVDKLITGPVMYFVLTKLKSLDSMIKIALFSFIGTLLSGLLFLLTLMVMNVLPLELSTLFISLVVPTAIANMIFFTFLYKGFKRVSPAA</sequence>
<dbReference type="Proteomes" id="UP000063781">
    <property type="component" value="Chromosome"/>
</dbReference>
<organism evidence="2 3">
    <name type="scientific">Erysipelothrix larvae</name>
    <dbReference type="NCBI Taxonomy" id="1514105"/>
    <lineage>
        <taxon>Bacteria</taxon>
        <taxon>Bacillati</taxon>
        <taxon>Bacillota</taxon>
        <taxon>Erysipelotrichia</taxon>
        <taxon>Erysipelotrichales</taxon>
        <taxon>Erysipelotrichaceae</taxon>
        <taxon>Erysipelothrix</taxon>
    </lineage>
</organism>
<accession>A0A0X8H1I5</accession>
<feature type="transmembrane region" description="Helical" evidence="1">
    <location>
        <begin position="34"/>
        <end position="63"/>
    </location>
</feature>
<keyword evidence="1" id="KW-0812">Transmembrane</keyword>
<feature type="transmembrane region" description="Helical" evidence="1">
    <location>
        <begin position="6"/>
        <end position="27"/>
    </location>
</feature>
<proteinExistence type="predicted"/>